<accession>A0A4U0V182</accession>
<dbReference type="GO" id="GO:0030674">
    <property type="term" value="F:protein-macromolecule adaptor activity"/>
    <property type="evidence" value="ECO:0007669"/>
    <property type="project" value="TreeGrafter"/>
</dbReference>
<dbReference type="OrthoDB" id="10261384at2759"/>
<dbReference type="EMBL" id="NAJP01000024">
    <property type="protein sequence ID" value="TKA42227.1"/>
    <property type="molecule type" value="Genomic_DNA"/>
</dbReference>
<proteinExistence type="predicted"/>
<dbReference type="GO" id="GO:0016192">
    <property type="term" value="P:vesicle-mediated transport"/>
    <property type="evidence" value="ECO:0007669"/>
    <property type="project" value="InterPro"/>
</dbReference>
<organism evidence="1 2">
    <name type="scientific">Friedmanniomyces endolithicus</name>
    <dbReference type="NCBI Taxonomy" id="329885"/>
    <lineage>
        <taxon>Eukaryota</taxon>
        <taxon>Fungi</taxon>
        <taxon>Dikarya</taxon>
        <taxon>Ascomycota</taxon>
        <taxon>Pezizomycotina</taxon>
        <taxon>Dothideomycetes</taxon>
        <taxon>Dothideomycetidae</taxon>
        <taxon>Mycosphaerellales</taxon>
        <taxon>Teratosphaeriaceae</taxon>
        <taxon>Friedmanniomyces</taxon>
    </lineage>
</organism>
<dbReference type="Pfam" id="PF10199">
    <property type="entry name" value="Adaptin_binding"/>
    <property type="match status" value="1"/>
</dbReference>
<protein>
    <recommendedName>
        <fullName evidence="3">Increased recombination centers protein 6</fullName>
    </recommendedName>
</protein>
<dbReference type="Gene3D" id="3.40.50.11960">
    <property type="match status" value="1"/>
</dbReference>
<dbReference type="PANTHER" id="PTHR28043">
    <property type="entry name" value="INCREASED RECOMBINATION CENTERS PROTEIN 6"/>
    <property type="match status" value="1"/>
</dbReference>
<sequence>MEVKHPRRILAVGAPGGPVLDVVKDVTGSAPSLNESGSSAGLTHEWHVKTPYYTARVPLWLDEIADSAQWRDDFLKPEAKEVVEAIGAYVYCFRMPQNGEVGEDVEAVMQAIQAISEEHAGYGADTVMLAVALPHGRGAREDAVETRRDGWDDVCMQYGFEFIEYAARGTNEFGEKVGFERLKEALEATEWAAVDDEDEELEIDDLGFDAGDDIGGFGGEEAEMTAELFGMKAVLFDDEDFAAEAEDSSSPGEQAGDVDNLDRMMGKLLAVKEQSADLPEAQKKRMAARAVRDLMEANQIV</sequence>
<evidence type="ECO:0000313" key="2">
    <source>
        <dbReference type="Proteomes" id="UP000310066"/>
    </source>
</evidence>
<dbReference type="STRING" id="329885.A0A4U0V182"/>
<dbReference type="PANTHER" id="PTHR28043:SF1">
    <property type="entry name" value="INCREASED RECOMBINATION CENTERS PROTEIN 6"/>
    <property type="match status" value="1"/>
</dbReference>
<name>A0A4U0V182_9PEZI</name>
<comment type="caution">
    <text evidence="1">The sequence shown here is derived from an EMBL/GenBank/DDBJ whole genome shotgun (WGS) entry which is preliminary data.</text>
</comment>
<dbReference type="AlphaFoldDB" id="A0A4U0V182"/>
<gene>
    <name evidence="1" type="ORF">B0A54_07315</name>
</gene>
<evidence type="ECO:0000313" key="1">
    <source>
        <dbReference type="EMBL" id="TKA42227.1"/>
    </source>
</evidence>
<dbReference type="Proteomes" id="UP000310066">
    <property type="component" value="Unassembled WGS sequence"/>
</dbReference>
<evidence type="ECO:0008006" key="3">
    <source>
        <dbReference type="Google" id="ProtNLM"/>
    </source>
</evidence>
<dbReference type="InterPro" id="IPR034627">
    <property type="entry name" value="Irc6"/>
</dbReference>
<reference evidence="1 2" key="1">
    <citation type="submission" date="2017-03" db="EMBL/GenBank/DDBJ databases">
        <title>Genomes of endolithic fungi from Antarctica.</title>
        <authorList>
            <person name="Coleine C."/>
            <person name="Masonjones S."/>
            <person name="Stajich J.E."/>
        </authorList>
    </citation>
    <scope>NUCLEOTIDE SEQUENCE [LARGE SCALE GENOMIC DNA]</scope>
    <source>
        <strain evidence="1 2">CCFEE 5311</strain>
    </source>
</reference>